<dbReference type="Gene3D" id="1.20.120.1880">
    <property type="entry name" value="Nucleoporin, helical C-terminal domain"/>
    <property type="match status" value="1"/>
</dbReference>
<dbReference type="Proteomes" id="UP000613580">
    <property type="component" value="Unassembled WGS sequence"/>
</dbReference>
<dbReference type="EMBL" id="JACAZE010000027">
    <property type="protein sequence ID" value="KAF7290088.1"/>
    <property type="molecule type" value="Genomic_DNA"/>
</dbReference>
<dbReference type="GO" id="GO:0006606">
    <property type="term" value="P:protein import into nucleus"/>
    <property type="evidence" value="ECO:0007669"/>
    <property type="project" value="TreeGrafter"/>
</dbReference>
<dbReference type="InterPro" id="IPR042537">
    <property type="entry name" value="Nucleoporin_Nup155_C_2"/>
</dbReference>
<comment type="subcellular location">
    <subcellularLocation>
        <location evidence="1">Nucleus</location>
    </subcellularLocation>
</comment>
<dbReference type="PANTHER" id="PTHR10350">
    <property type="entry name" value="NUCLEAR PORE COMPLEX PROTEIN NUP155"/>
    <property type="match status" value="1"/>
</dbReference>
<organism evidence="5 6">
    <name type="scientific">Mycena chlorophos</name>
    <name type="common">Agaric fungus</name>
    <name type="synonym">Agaricus chlorophos</name>
    <dbReference type="NCBI Taxonomy" id="658473"/>
    <lineage>
        <taxon>Eukaryota</taxon>
        <taxon>Fungi</taxon>
        <taxon>Dikarya</taxon>
        <taxon>Basidiomycota</taxon>
        <taxon>Agaricomycotina</taxon>
        <taxon>Agaricomycetes</taxon>
        <taxon>Agaricomycetidae</taxon>
        <taxon>Agaricales</taxon>
        <taxon>Marasmiineae</taxon>
        <taxon>Mycenaceae</taxon>
        <taxon>Mycena</taxon>
    </lineage>
</organism>
<reference evidence="5" key="1">
    <citation type="submission" date="2020-05" db="EMBL/GenBank/DDBJ databases">
        <title>Mycena genomes resolve the evolution of fungal bioluminescence.</title>
        <authorList>
            <person name="Tsai I.J."/>
        </authorList>
    </citation>
    <scope>NUCLEOTIDE SEQUENCE</scope>
    <source>
        <strain evidence="5">110903Hualien_Pintung</strain>
    </source>
</reference>
<keyword evidence="6" id="KW-1185">Reference proteome</keyword>
<sequence length="590" mass="65659">MANRFAAEVPGTLAESTQFPIALDSRIEYLTLAVANAKTHSISVGGKHETAITFLTDLEEKLEVAQVQVEAYNLLVPHINDGDVVSTVCASSAWVTDARQIYQQYAEPFDFAPLKLIFREALEAGQDHLTIADQISSRIITFRVGQRFYPSEAAFPLRHIATLLVRFPLANACTLPLGWAPRALVQCRVPYPEVWDVLGEMYASHDPPFNDQKNVQAVSSDIAVLLSDWVADAATAVVVRLPRRRLSRRTHTRLILPMALTADDVGRLVRASVTPVALERRNIQLWAKIQRIISNTCPPNLQTRLELQPSEVLPFWRLLAEPATSTAIRLLGLDSAAWDGIWSWATFFFKYGKQLSIATTDEIFLAWAVIVDVATQDPVLAALFSGTNGRHGIPRRSASVHAATSGVRGIPWTRMARVLHATLAGRPAQRSSGFALAREAWRRHKIFCYNLRMGRLLTADQGADQASRGFVLRMIDLYLARNWQVIRELRDAYLATHSDGQAVLVYHFDTLPYRAEFVDAATCANEGSFTGWEAGKNPADYVELHGGRVALELVMVKVGRGSARWLVLRKSAYIMDEAWWSADGPLCIHV</sequence>
<evidence type="ECO:0000256" key="1">
    <source>
        <dbReference type="ARBA" id="ARBA00004123"/>
    </source>
</evidence>
<dbReference type="GO" id="GO:0017056">
    <property type="term" value="F:structural constituent of nuclear pore"/>
    <property type="evidence" value="ECO:0007669"/>
    <property type="project" value="InterPro"/>
</dbReference>
<comment type="caution">
    <text evidence="5">The sequence shown here is derived from an EMBL/GenBank/DDBJ whole genome shotgun (WGS) entry which is preliminary data.</text>
</comment>
<name>A0A8H6VU15_MYCCL</name>
<dbReference type="GO" id="GO:0044611">
    <property type="term" value="C:nuclear pore inner ring"/>
    <property type="evidence" value="ECO:0007669"/>
    <property type="project" value="TreeGrafter"/>
</dbReference>
<dbReference type="OrthoDB" id="3260675at2759"/>
<dbReference type="Pfam" id="PF03177">
    <property type="entry name" value="Nucleoporin_C"/>
    <property type="match status" value="1"/>
</dbReference>
<dbReference type="GO" id="GO:0000972">
    <property type="term" value="P:transcription-dependent tethering of RNA polymerase II gene DNA at nuclear periphery"/>
    <property type="evidence" value="ECO:0007669"/>
    <property type="project" value="TreeGrafter"/>
</dbReference>
<gene>
    <name evidence="5" type="ORF">HMN09_01314000</name>
</gene>
<proteinExistence type="predicted"/>
<dbReference type="InterPro" id="IPR007187">
    <property type="entry name" value="Nucleoporin_Nup133/Nup155_C"/>
</dbReference>
<dbReference type="Gene3D" id="1.20.120.1050">
    <property type="match status" value="1"/>
</dbReference>
<dbReference type="GO" id="GO:0036228">
    <property type="term" value="P:protein localization to nuclear inner membrane"/>
    <property type="evidence" value="ECO:0007669"/>
    <property type="project" value="TreeGrafter"/>
</dbReference>
<keyword evidence="2" id="KW-0813">Transport</keyword>
<accession>A0A8H6VU15</accession>
<evidence type="ECO:0000259" key="4">
    <source>
        <dbReference type="Pfam" id="PF03177"/>
    </source>
</evidence>
<evidence type="ECO:0000256" key="2">
    <source>
        <dbReference type="ARBA" id="ARBA00022448"/>
    </source>
</evidence>
<dbReference type="Gene3D" id="1.25.40.440">
    <property type="entry name" value="Nucleoporin, helical domain, central subdomain"/>
    <property type="match status" value="1"/>
</dbReference>
<feature type="domain" description="Nucleoporin Nup133/Nup155-like C-terminal" evidence="4">
    <location>
        <begin position="6"/>
        <end position="235"/>
    </location>
</feature>
<evidence type="ECO:0000313" key="5">
    <source>
        <dbReference type="EMBL" id="KAF7290088.1"/>
    </source>
</evidence>
<dbReference type="InterPro" id="IPR042538">
    <property type="entry name" value="Nucleoporin_Nup155_C_3"/>
</dbReference>
<dbReference type="GO" id="GO:0006405">
    <property type="term" value="P:RNA export from nucleus"/>
    <property type="evidence" value="ECO:0007669"/>
    <property type="project" value="TreeGrafter"/>
</dbReference>
<protein>
    <submittedName>
        <fullName evidence="5">MYND-type domain-containing protein</fullName>
    </submittedName>
</protein>
<dbReference type="InterPro" id="IPR004870">
    <property type="entry name" value="Nucleoporin_Nup155"/>
</dbReference>
<evidence type="ECO:0000256" key="3">
    <source>
        <dbReference type="ARBA" id="ARBA00023242"/>
    </source>
</evidence>
<evidence type="ECO:0000313" key="6">
    <source>
        <dbReference type="Proteomes" id="UP000613580"/>
    </source>
</evidence>
<dbReference type="AlphaFoldDB" id="A0A8H6VU15"/>
<keyword evidence="3" id="KW-0539">Nucleus</keyword>
<dbReference type="PANTHER" id="PTHR10350:SF6">
    <property type="entry name" value="NUCLEAR PORE COMPLEX PROTEIN NUP155"/>
    <property type="match status" value="1"/>
</dbReference>